<name>A0AAJ6CUT8_9CHLR</name>
<evidence type="ECO:0000256" key="2">
    <source>
        <dbReference type="ARBA" id="ARBA00023012"/>
    </source>
</evidence>
<dbReference type="InterPro" id="IPR001789">
    <property type="entry name" value="Sig_transdc_resp-reg_receiver"/>
</dbReference>
<evidence type="ECO:0000313" key="11">
    <source>
        <dbReference type="Proteomes" id="UP001321249"/>
    </source>
</evidence>
<dbReference type="CDD" id="cd00156">
    <property type="entry name" value="REC"/>
    <property type="match status" value="1"/>
</dbReference>
<keyword evidence="10" id="KW-1185">Reference proteome</keyword>
<protein>
    <submittedName>
        <fullName evidence="9">Response regulator</fullName>
    </submittedName>
</protein>
<evidence type="ECO:0000256" key="5">
    <source>
        <dbReference type="ARBA" id="ARBA00023163"/>
    </source>
</evidence>
<dbReference type="InterPro" id="IPR039420">
    <property type="entry name" value="WalR-like"/>
</dbReference>
<keyword evidence="1 6" id="KW-0597">Phosphoprotein</keyword>
<dbReference type="GO" id="GO:0000976">
    <property type="term" value="F:transcription cis-regulatory region binding"/>
    <property type="evidence" value="ECO:0007669"/>
    <property type="project" value="TreeGrafter"/>
</dbReference>
<dbReference type="SUPFAM" id="SSF52172">
    <property type="entry name" value="CheY-like"/>
    <property type="match status" value="1"/>
</dbReference>
<feature type="domain" description="Response regulatory" evidence="7">
    <location>
        <begin position="4"/>
        <end position="117"/>
    </location>
</feature>
<evidence type="ECO:0000256" key="3">
    <source>
        <dbReference type="ARBA" id="ARBA00023015"/>
    </source>
</evidence>
<dbReference type="EMBL" id="CP046147">
    <property type="protein sequence ID" value="WFG39110.1"/>
    <property type="molecule type" value="Genomic_DNA"/>
</dbReference>
<dbReference type="PANTHER" id="PTHR48111">
    <property type="entry name" value="REGULATOR OF RPOS"/>
    <property type="match status" value="1"/>
</dbReference>
<dbReference type="RefSeq" id="WP_342822467.1">
    <property type="nucleotide sequence ID" value="NZ_CP046146.1"/>
</dbReference>
<dbReference type="EMBL" id="WMBE01000001">
    <property type="protein sequence ID" value="MDG0866170.1"/>
    <property type="molecule type" value="Genomic_DNA"/>
</dbReference>
<evidence type="ECO:0000313" key="10">
    <source>
        <dbReference type="Proteomes" id="UP001219901"/>
    </source>
</evidence>
<keyword evidence="3" id="KW-0805">Transcription regulation</keyword>
<dbReference type="AlphaFoldDB" id="A0AAJ6CUT8"/>
<dbReference type="FunFam" id="3.40.50.2300:FF:000001">
    <property type="entry name" value="DNA-binding response regulator PhoB"/>
    <property type="match status" value="1"/>
</dbReference>
<dbReference type="GO" id="GO:0032993">
    <property type="term" value="C:protein-DNA complex"/>
    <property type="evidence" value="ECO:0007669"/>
    <property type="project" value="TreeGrafter"/>
</dbReference>
<dbReference type="Gene3D" id="3.40.50.2300">
    <property type="match status" value="1"/>
</dbReference>
<evidence type="ECO:0000313" key="8">
    <source>
        <dbReference type="EMBL" id="MDG0866170.1"/>
    </source>
</evidence>
<dbReference type="Proteomes" id="UP001321249">
    <property type="component" value="Unassembled WGS sequence"/>
</dbReference>
<dbReference type="Proteomes" id="UP001219901">
    <property type="component" value="Chromosome"/>
</dbReference>
<dbReference type="PANTHER" id="PTHR48111:SF1">
    <property type="entry name" value="TWO-COMPONENT RESPONSE REGULATOR ORR33"/>
    <property type="match status" value="1"/>
</dbReference>
<dbReference type="Pfam" id="PF00072">
    <property type="entry name" value="Response_reg"/>
    <property type="match status" value="1"/>
</dbReference>
<keyword evidence="5" id="KW-0804">Transcription</keyword>
<dbReference type="GO" id="GO:0005829">
    <property type="term" value="C:cytosol"/>
    <property type="evidence" value="ECO:0007669"/>
    <property type="project" value="TreeGrafter"/>
</dbReference>
<reference evidence="9" key="2">
    <citation type="journal article" date="2023" name="Nat. Commun.">
        <title>Cultivation of marine bacteria of the SAR202 clade.</title>
        <authorList>
            <person name="Lim Y."/>
            <person name="Seo J.H."/>
            <person name="Giovannoni S.J."/>
            <person name="Kang I."/>
            <person name="Cho J.C."/>
        </authorList>
    </citation>
    <scope>NUCLEOTIDE SEQUENCE</scope>
    <source>
        <strain evidence="9">JH1073</strain>
    </source>
</reference>
<dbReference type="GO" id="GO:0006355">
    <property type="term" value="P:regulation of DNA-templated transcription"/>
    <property type="evidence" value="ECO:0007669"/>
    <property type="project" value="TreeGrafter"/>
</dbReference>
<reference evidence="10 11" key="1">
    <citation type="submission" date="2019-11" db="EMBL/GenBank/DDBJ databases">
        <authorList>
            <person name="Cho J.-C."/>
        </authorList>
    </citation>
    <scope>NUCLEOTIDE SEQUENCE [LARGE SCALE GENOMIC DNA]</scope>
    <source>
        <strain evidence="9 10">JH1073</strain>
        <strain evidence="8 11">JH702</strain>
    </source>
</reference>
<evidence type="ECO:0000259" key="7">
    <source>
        <dbReference type="PROSITE" id="PS50110"/>
    </source>
</evidence>
<dbReference type="GO" id="GO:0000156">
    <property type="term" value="F:phosphorelay response regulator activity"/>
    <property type="evidence" value="ECO:0007669"/>
    <property type="project" value="TreeGrafter"/>
</dbReference>
<reference evidence="10" key="3">
    <citation type="submission" date="2023-06" db="EMBL/GenBank/DDBJ databases">
        <title>Pangenomics reveal diversification of enzyme families and niche specialization in globally abundant SAR202 bacteria.</title>
        <authorList>
            <person name="Saw J.H.W."/>
        </authorList>
    </citation>
    <scope>NUCLEOTIDE SEQUENCE [LARGE SCALE GENOMIC DNA]</scope>
    <source>
        <strain evidence="10">JH1073</strain>
    </source>
</reference>
<evidence type="ECO:0000256" key="4">
    <source>
        <dbReference type="ARBA" id="ARBA00023125"/>
    </source>
</evidence>
<evidence type="ECO:0000313" key="9">
    <source>
        <dbReference type="EMBL" id="WFG39110.1"/>
    </source>
</evidence>
<gene>
    <name evidence="8" type="ORF">GKO46_03680</name>
    <name evidence="9" type="ORF">GKO48_05580</name>
</gene>
<keyword evidence="2" id="KW-0902">Two-component regulatory system</keyword>
<accession>A0AAJ6CUT8</accession>
<feature type="modified residue" description="4-aspartylphosphate" evidence="6">
    <location>
        <position position="53"/>
    </location>
</feature>
<sequence length="268" mass="29693">MTKKILIVEDEADIRAALTAWFEDEGFETAEADNGIGGLVEFERSSPDIALLDVNMPGMNGIELCHEIRQFSRTPLVMFTADADVDEVKSAIAEGATDWVLKTGGFDALIDRITEHLKITRSGISESELEEPVSAQVLSSIEPVVDGHDQLVELDAAGELKLDAPSPDDLFAWNGAYFGFRDGAELYTYLGKHVGRFRRNGDIYRPNGLYMGDVRDGRLIVDWHKTARRASSFTPSSDRAGRPKFADREPLDLQIGFKDFPDVEDLPV</sequence>
<dbReference type="PROSITE" id="PS50110">
    <property type="entry name" value="RESPONSE_REGULATORY"/>
    <property type="match status" value="1"/>
</dbReference>
<evidence type="ECO:0000256" key="6">
    <source>
        <dbReference type="PROSITE-ProRule" id="PRU00169"/>
    </source>
</evidence>
<proteinExistence type="predicted"/>
<dbReference type="InterPro" id="IPR011006">
    <property type="entry name" value="CheY-like_superfamily"/>
</dbReference>
<evidence type="ECO:0000256" key="1">
    <source>
        <dbReference type="ARBA" id="ARBA00022553"/>
    </source>
</evidence>
<dbReference type="SMART" id="SM00448">
    <property type="entry name" value="REC"/>
    <property type="match status" value="1"/>
</dbReference>
<organism evidence="9 10">
    <name type="scientific">Candidatus Lucifugimonas marina</name>
    <dbReference type="NCBI Taxonomy" id="3038979"/>
    <lineage>
        <taxon>Bacteria</taxon>
        <taxon>Bacillati</taxon>
        <taxon>Chloroflexota</taxon>
        <taxon>Dehalococcoidia</taxon>
        <taxon>SAR202 cluster</taxon>
        <taxon>Candidatus Lucifugimonadales</taxon>
        <taxon>Candidatus Lucifugimonadaceae</taxon>
        <taxon>Candidatus Lucifugimonas</taxon>
    </lineage>
</organism>
<keyword evidence="4" id="KW-0238">DNA-binding</keyword>